<dbReference type="Proteomes" id="UP000614216">
    <property type="component" value="Unassembled WGS sequence"/>
</dbReference>
<keyword evidence="4" id="KW-1185">Reference proteome</keyword>
<feature type="domain" description="DUF547" evidence="2">
    <location>
        <begin position="71"/>
        <end position="173"/>
    </location>
</feature>
<evidence type="ECO:0000313" key="4">
    <source>
        <dbReference type="Proteomes" id="UP000614216"/>
    </source>
</evidence>
<feature type="signal peptide" evidence="1">
    <location>
        <begin position="1"/>
        <end position="20"/>
    </location>
</feature>
<protein>
    <submittedName>
        <fullName evidence="3">DUF547 domain-containing protein</fullName>
    </submittedName>
</protein>
<feature type="chain" id="PRO_5037151531" evidence="1">
    <location>
        <begin position="21"/>
        <end position="243"/>
    </location>
</feature>
<sequence length="243" mass="27999">MKKLVIAILLGIIWAPVANGADSYNFNNFFKQSDDFFKKYVQHGRVAYEAINSQFSEIESLYNSIGDADLSNASDDEVKAFYINAYNLIVIYQVSKYYPLKSPLDQSGFFDKVKHKVAGVPMTLNFLEIKKLILTYKDPRIHFALACAAVSCPPLANFAYMPEQLDQQLNSRTKLSLNDPVWLKVRADQNKVYLSKIFEWYSKDFVMSGEGSVLQFINKYRSKNIPTSYAIAYYEYDWSLNER</sequence>
<dbReference type="EMBL" id="JAEUGD010000042">
    <property type="protein sequence ID" value="MBL6447013.1"/>
    <property type="molecule type" value="Genomic_DNA"/>
</dbReference>
<reference evidence="3" key="1">
    <citation type="submission" date="2021-01" db="EMBL/GenBank/DDBJ databases">
        <title>Fulvivirga kasyanovii gen. nov., sp nov., a novel member of the phylum Bacteroidetes isolated from seawater in a mussel farm.</title>
        <authorList>
            <person name="Zhao L.-H."/>
            <person name="Wang Z.-J."/>
        </authorList>
    </citation>
    <scope>NUCLEOTIDE SEQUENCE</scope>
    <source>
        <strain evidence="3">29W222</strain>
    </source>
</reference>
<evidence type="ECO:0000259" key="2">
    <source>
        <dbReference type="Pfam" id="PF04784"/>
    </source>
</evidence>
<keyword evidence="1" id="KW-0732">Signal</keyword>
<evidence type="ECO:0000313" key="3">
    <source>
        <dbReference type="EMBL" id="MBL6447013.1"/>
    </source>
</evidence>
<accession>A0A937FXV9</accession>
<evidence type="ECO:0000256" key="1">
    <source>
        <dbReference type="SAM" id="SignalP"/>
    </source>
</evidence>
<proteinExistence type="predicted"/>
<dbReference type="RefSeq" id="WP_202856543.1">
    <property type="nucleotide sequence ID" value="NZ_JAEUGD010000042.1"/>
</dbReference>
<dbReference type="AlphaFoldDB" id="A0A937FXV9"/>
<dbReference type="InterPro" id="IPR006869">
    <property type="entry name" value="DUF547"/>
</dbReference>
<dbReference type="PANTHER" id="PTHR46361:SF3">
    <property type="entry name" value="ELECTRON CARRIER_ PROTEIN DISULFIDE OXIDOREDUCTASE"/>
    <property type="match status" value="1"/>
</dbReference>
<name>A0A937FXV9_9BACT</name>
<organism evidence="3 4">
    <name type="scientific">Fulvivirga marina</name>
    <dbReference type="NCBI Taxonomy" id="2494733"/>
    <lineage>
        <taxon>Bacteria</taxon>
        <taxon>Pseudomonadati</taxon>
        <taxon>Bacteroidota</taxon>
        <taxon>Cytophagia</taxon>
        <taxon>Cytophagales</taxon>
        <taxon>Fulvivirgaceae</taxon>
        <taxon>Fulvivirga</taxon>
    </lineage>
</organism>
<dbReference type="PANTHER" id="PTHR46361">
    <property type="entry name" value="ELECTRON CARRIER/ PROTEIN DISULFIDE OXIDOREDUCTASE"/>
    <property type="match status" value="1"/>
</dbReference>
<gene>
    <name evidence="3" type="ORF">JMN32_11880</name>
</gene>
<comment type="caution">
    <text evidence="3">The sequence shown here is derived from an EMBL/GenBank/DDBJ whole genome shotgun (WGS) entry which is preliminary data.</text>
</comment>
<dbReference type="Pfam" id="PF04784">
    <property type="entry name" value="DUF547"/>
    <property type="match status" value="1"/>
</dbReference>